<comment type="caution">
    <text evidence="1">The sequence shown here is derived from an EMBL/GenBank/DDBJ whole genome shotgun (WGS) entry which is preliminary data.</text>
</comment>
<dbReference type="AlphaFoldDB" id="A0A371IEZ4"/>
<dbReference type="STRING" id="157652.A0A371IEZ4"/>
<reference evidence="1" key="1">
    <citation type="submission" date="2018-05" db="EMBL/GenBank/DDBJ databases">
        <title>Draft genome of Mucuna pruriens seed.</title>
        <authorList>
            <person name="Nnadi N.E."/>
            <person name="Vos R."/>
            <person name="Hasami M.H."/>
            <person name="Devisetty U.K."/>
            <person name="Aguiy J.C."/>
        </authorList>
    </citation>
    <scope>NUCLEOTIDE SEQUENCE [LARGE SCALE GENOMIC DNA]</scope>
    <source>
        <strain evidence="1">JCA_2017</strain>
    </source>
</reference>
<keyword evidence="2" id="KW-1185">Reference proteome</keyword>
<evidence type="ECO:0000313" key="1">
    <source>
        <dbReference type="EMBL" id="RDY13564.1"/>
    </source>
</evidence>
<proteinExistence type="predicted"/>
<feature type="non-terminal residue" evidence="1">
    <location>
        <position position="111"/>
    </location>
</feature>
<dbReference type="Proteomes" id="UP000257109">
    <property type="component" value="Unassembled WGS sequence"/>
</dbReference>
<dbReference type="EMBL" id="QJKJ01000255">
    <property type="protein sequence ID" value="RDY13564.1"/>
    <property type="molecule type" value="Genomic_DNA"/>
</dbReference>
<gene>
    <name evidence="1" type="ORF">CR513_01499</name>
</gene>
<dbReference type="OrthoDB" id="1578316at2759"/>
<feature type="non-terminal residue" evidence="1">
    <location>
        <position position="1"/>
    </location>
</feature>
<protein>
    <submittedName>
        <fullName evidence="1">Uncharacterized protein</fullName>
    </submittedName>
</protein>
<sequence>MKLKGIDGTRTSEGACERGVFRNANTSGAWLSSTCVIRCWVKSRNEYNPLWNLEQTVSDKSEKIEDDVKSSCSLCPRWHTCYNGRDKGSQSREGELTSKTCPHLELEAIID</sequence>
<organism evidence="1 2">
    <name type="scientific">Mucuna pruriens</name>
    <name type="common">Velvet bean</name>
    <name type="synonym">Dolichos pruriens</name>
    <dbReference type="NCBI Taxonomy" id="157652"/>
    <lineage>
        <taxon>Eukaryota</taxon>
        <taxon>Viridiplantae</taxon>
        <taxon>Streptophyta</taxon>
        <taxon>Embryophyta</taxon>
        <taxon>Tracheophyta</taxon>
        <taxon>Spermatophyta</taxon>
        <taxon>Magnoliopsida</taxon>
        <taxon>eudicotyledons</taxon>
        <taxon>Gunneridae</taxon>
        <taxon>Pentapetalae</taxon>
        <taxon>rosids</taxon>
        <taxon>fabids</taxon>
        <taxon>Fabales</taxon>
        <taxon>Fabaceae</taxon>
        <taxon>Papilionoideae</taxon>
        <taxon>50 kb inversion clade</taxon>
        <taxon>NPAAA clade</taxon>
        <taxon>indigoferoid/millettioid clade</taxon>
        <taxon>Phaseoleae</taxon>
        <taxon>Mucuna</taxon>
    </lineage>
</organism>
<evidence type="ECO:0000313" key="2">
    <source>
        <dbReference type="Proteomes" id="UP000257109"/>
    </source>
</evidence>
<accession>A0A371IEZ4</accession>
<name>A0A371IEZ4_MUCPR</name>